<evidence type="ECO:0000313" key="5">
    <source>
        <dbReference type="Proteomes" id="UP000199137"/>
    </source>
</evidence>
<dbReference type="InterPro" id="IPR001753">
    <property type="entry name" value="Enoyl-CoA_hydra/iso"/>
</dbReference>
<gene>
    <name evidence="4" type="ORF">SAMN05421854_115117</name>
</gene>
<dbReference type="InterPro" id="IPR029045">
    <property type="entry name" value="ClpP/crotonase-like_dom_sf"/>
</dbReference>
<dbReference type="GO" id="GO:0006635">
    <property type="term" value="P:fatty acid beta-oxidation"/>
    <property type="evidence" value="ECO:0007669"/>
    <property type="project" value="TreeGrafter"/>
</dbReference>
<accession>A0A1I5ZJQ4</accession>
<dbReference type="EMBL" id="FOWC01000015">
    <property type="protein sequence ID" value="SFQ56347.1"/>
    <property type="molecule type" value="Genomic_DNA"/>
</dbReference>
<keyword evidence="2" id="KW-0443">Lipid metabolism</keyword>
<dbReference type="Proteomes" id="UP000199137">
    <property type="component" value="Unassembled WGS sequence"/>
</dbReference>
<organism evidence="4 5">
    <name type="scientific">Amycolatopsis rubida</name>
    <dbReference type="NCBI Taxonomy" id="112413"/>
    <lineage>
        <taxon>Bacteria</taxon>
        <taxon>Bacillati</taxon>
        <taxon>Actinomycetota</taxon>
        <taxon>Actinomycetes</taxon>
        <taxon>Pseudonocardiales</taxon>
        <taxon>Pseudonocardiaceae</taxon>
        <taxon>Amycolatopsis</taxon>
    </lineage>
</organism>
<evidence type="ECO:0000313" key="4">
    <source>
        <dbReference type="EMBL" id="SFQ56347.1"/>
    </source>
</evidence>
<protein>
    <submittedName>
        <fullName evidence="4">Enoyl-CoA hydratase</fullName>
    </submittedName>
</protein>
<name>A0A1I5ZJQ4_9PSEU</name>
<proteinExistence type="inferred from homology"/>
<evidence type="ECO:0000256" key="1">
    <source>
        <dbReference type="ARBA" id="ARBA00005254"/>
    </source>
</evidence>
<reference evidence="4 5" key="1">
    <citation type="submission" date="2016-10" db="EMBL/GenBank/DDBJ databases">
        <authorList>
            <person name="de Groot N.N."/>
        </authorList>
    </citation>
    <scope>NUCLEOTIDE SEQUENCE [LARGE SCALE GENOMIC DNA]</scope>
    <source>
        <strain evidence="4 5">DSM 44637</strain>
    </source>
</reference>
<evidence type="ECO:0000256" key="2">
    <source>
        <dbReference type="ARBA" id="ARBA00023098"/>
    </source>
</evidence>
<dbReference type="PANTHER" id="PTHR11941:SF169">
    <property type="entry name" value="(7AS)-7A-METHYL-1,5-DIOXO-2,3,5,6,7,7A-HEXAHYDRO-1H-INDENE-CARBOXYL-COA HYDROLASE"/>
    <property type="match status" value="1"/>
</dbReference>
<sequence>MSGTVRRVTIHLELDAGVALVTLDHGRGNTLDTATCKELVIRLEEADAAGARAVVLTGSGDMFSAGVDLVALDEGGARYVGDFLPALSDAFLAVFGFPRPVVAAVNGHAIAGGMVLAAACDHRIAADGPGRIGVTELLVGVPFPLSALEILRCTYGTTPLPSLIYSGATVTMADALPRGLVDEVVPAGDVLGRARELAARLGELPAEAFAHTKQQLRQPYHQRIAENRVSDDAQVERLWQSEPALAAVQAYVEKVLKH</sequence>
<dbReference type="SUPFAM" id="SSF52096">
    <property type="entry name" value="ClpP/crotonase"/>
    <property type="match status" value="1"/>
</dbReference>
<dbReference type="OrthoDB" id="8640486at2"/>
<evidence type="ECO:0000256" key="3">
    <source>
        <dbReference type="ARBA" id="ARBA00023239"/>
    </source>
</evidence>
<dbReference type="PANTHER" id="PTHR11941">
    <property type="entry name" value="ENOYL-COA HYDRATASE-RELATED"/>
    <property type="match status" value="1"/>
</dbReference>
<dbReference type="GO" id="GO:0016829">
    <property type="term" value="F:lyase activity"/>
    <property type="evidence" value="ECO:0007669"/>
    <property type="project" value="UniProtKB-KW"/>
</dbReference>
<keyword evidence="3" id="KW-0456">Lyase</keyword>
<dbReference type="STRING" id="112413.SAMN05421854_115117"/>
<dbReference type="Pfam" id="PF00378">
    <property type="entry name" value="ECH_1"/>
    <property type="match status" value="1"/>
</dbReference>
<dbReference type="Gene3D" id="3.90.226.10">
    <property type="entry name" value="2-enoyl-CoA Hydratase, Chain A, domain 1"/>
    <property type="match status" value="1"/>
</dbReference>
<comment type="similarity">
    <text evidence="1">Belongs to the enoyl-CoA hydratase/isomerase family.</text>
</comment>
<dbReference type="AlphaFoldDB" id="A0A1I5ZJQ4"/>
<dbReference type="CDD" id="cd06558">
    <property type="entry name" value="crotonase-like"/>
    <property type="match status" value="1"/>
</dbReference>